<keyword evidence="2" id="KW-1185">Reference proteome</keyword>
<evidence type="ECO:0000313" key="2">
    <source>
        <dbReference type="Proteomes" id="UP000259984"/>
    </source>
</evidence>
<dbReference type="EMBL" id="MH632119">
    <property type="protein sequence ID" value="AXN53207.1"/>
    <property type="molecule type" value="Genomic_DNA"/>
</dbReference>
<gene>
    <name evidence="1" type="primary">44</name>
    <name evidence="1" type="ORF">PBI_HARLEY_44</name>
</gene>
<protein>
    <submittedName>
        <fullName evidence="1">Uncharacterized protein</fullName>
    </submittedName>
</protein>
<sequence length="63" mass="6703">MAALPAAKFTTEARSDGKVVFQIVADGKVHVSFEAFPDEADAIAEGIRRKSALARALKQGSQE</sequence>
<dbReference type="KEGG" id="vg:60329390"/>
<proteinExistence type="predicted"/>
<accession>A0A346FBY2</accession>
<organism evidence="1 2">
    <name type="scientific">Mycobacterium phage Harley</name>
    <dbReference type="NCBI Taxonomy" id="2282909"/>
    <lineage>
        <taxon>Viruses</taxon>
        <taxon>Duplodnaviria</taxon>
        <taxon>Heunggongvirae</taxon>
        <taxon>Uroviricota</taxon>
        <taxon>Caudoviricetes</taxon>
        <taxon>Gracegardnervirinae</taxon>
        <taxon>Cheoctovirus</taxon>
        <taxon>Cheoctovirus harley</taxon>
    </lineage>
</organism>
<name>A0A346FBY2_9CAUD</name>
<dbReference type="Proteomes" id="UP000259984">
    <property type="component" value="Segment"/>
</dbReference>
<evidence type="ECO:0000313" key="1">
    <source>
        <dbReference type="EMBL" id="AXN53207.1"/>
    </source>
</evidence>
<dbReference type="GeneID" id="60329390"/>
<dbReference type="RefSeq" id="YP_009957865.1">
    <property type="nucleotide sequence ID" value="NC_051665.1"/>
</dbReference>
<reference evidence="2" key="1">
    <citation type="submission" date="2018-07" db="EMBL/GenBank/DDBJ databases">
        <authorList>
            <person name="Quirk P.G."/>
            <person name="Krulwich T.A."/>
        </authorList>
    </citation>
    <scope>NUCLEOTIDE SEQUENCE [LARGE SCALE GENOMIC DNA]</scope>
</reference>